<dbReference type="SUPFAM" id="SSF52113">
    <property type="entry name" value="BRCT domain"/>
    <property type="match status" value="2"/>
</dbReference>
<keyword evidence="7 17" id="KW-0863">Zinc-finger</keyword>
<feature type="compositionally biased region" description="Polar residues" evidence="18">
    <location>
        <begin position="943"/>
        <end position="954"/>
    </location>
</feature>
<evidence type="ECO:0000256" key="17">
    <source>
        <dbReference type="PROSITE-ProRule" id="PRU00175"/>
    </source>
</evidence>
<feature type="compositionally biased region" description="Basic and acidic residues" evidence="18">
    <location>
        <begin position="552"/>
        <end position="561"/>
    </location>
</feature>
<feature type="compositionally biased region" description="Basic and acidic residues" evidence="18">
    <location>
        <begin position="1446"/>
        <end position="1460"/>
    </location>
</feature>
<keyword evidence="15" id="KW-0234">DNA repair</keyword>
<dbReference type="GO" id="GO:0006633">
    <property type="term" value="P:fatty acid biosynthetic process"/>
    <property type="evidence" value="ECO:0007669"/>
    <property type="project" value="UniProtKB-KW"/>
</dbReference>
<feature type="compositionally biased region" description="Polar residues" evidence="18">
    <location>
        <begin position="119"/>
        <end position="129"/>
    </location>
</feature>
<dbReference type="PROSITE" id="PS00518">
    <property type="entry name" value="ZF_RING_1"/>
    <property type="match status" value="1"/>
</dbReference>
<feature type="region of interest" description="Disordered" evidence="18">
    <location>
        <begin position="1317"/>
        <end position="1408"/>
    </location>
</feature>
<evidence type="ECO:0000256" key="6">
    <source>
        <dbReference type="ARBA" id="ARBA00022763"/>
    </source>
</evidence>
<sequence length="1727" mass="194385">MTEDQFLCIDNLSEAVKAIQSCLQCTICLDMISSPVKTRCGHSFCRTCIGTVLNKKNSKCPLCNTNLQRRSISKDKHTERCINGFEQLVEAIRADINIDILSHLKNPRNTREGCPTPNVRRQSAPSANDTGEKKKDRKTSPFRKKKIAGEQSAGSSNRDILDETSATCTEYKKDNAIKKDDSVERRNEGRESSIDGLSGVYPLFSSLRREEDLNEEMIYTKEKRIENWLETLPNSELLENPSTSVGQVQASCLDDTATVVSGISLMSSVSNTTEKEETPLTVERLTKLDNVQERPSDSMKGQRVSKASSRGGNNTRGRNKRRTTRSFPEREIKVDSTERKLKYETVHAKVRERAAATEKSVKISADSLISSIDAADSSKHLAGTGNTTKETWKRVVQFGKEMRTKRNKLKSLNVSVQSTSGLRLSDEHASNKTLMNMKVSSTNLQTRSGTVEDDGVDLIEDGNDIGRLEDDREIDQHRSLEEKNDPTTTRESSFISLEQEGRVPINSLCREQMDDIIGVTYSLSKNTDHQECKEKISEDQGTVPKKRLSLRKHSESSKNSDRSPLQITPVKVNLEQRYDILRASSPLLSSKDEEHTPMKVCGTALQTESTSKLSLKKNSQSGEKANQVPTWRDVSQLSSVKCNLMEQMNRTEIERNVGNVETLKIDRGSELNEKKVDRERTNQVTPSNNRKTFVVPFSKLGKVFRKRRKVKFYKLGPLRRESATSTLSASISNASRVNVTTFVVSEDTIETCEASEECNLENSAPKWMEVVDTENGQTEAAKNLSQSQDDERPSRNTVAQIQQRNKLDFGESSKEAENVSTNQKERKIFERNRTGSKPVITSIVKMIPPQMDSQLKFLHLDSPWDTIPEREMIYQKTKSKRTSEQKLSANSSERSDIVSNDDSRKRKRLYENEENFITDSVKRITKNDIAELSDQNESDHSRSSGNVTQVARSNESVDKLVKTRRTVDGAVISLSSNESTAESGKLSRDTLNESRKKYKRIIAPASGSDTDTSVATRKNIDVRERNDDENVSIAKRKRVPSADSDDDIVVNEIVSNWCNGLDTSQRSSKKGKLEETKAARASSSRSIDPPPDSMNFESWNNFATPVKRVPEKEEEDRSNNDIIDKVRSIRMNEDERKSGKERDTIDDHFDEAMAEVMTETLDTHFFINENVVTDPKPSKKVGSPIKTDKNRVSPTSSYVETNDLFAETNRSKAEENSKDFEETLIENLSGLNKENSGKVGTPSSEVELTNERRRIDQPFQNKETSISNARKYEKSKNENIVEPKEASYEYDSLMDVTQDQLLLKALEEDLFGAANSRSLGKSTATKTSEEKRRLQGESRTPRKVQKMNLGNEDAENSSDEDEIIENTPQSQKKFMDVDHSAESRARKSLNMSQATQVSRQNFKATTTSTTTAPTNALLVKLKTPIDQNKIRPLYHSTPKIIQAASNREKVPSSKFEENGKALESSSSHAKEESVTQVKGKTTENANRSCDKRQLCFVWSSLAVTQIESIKKLAALIGASCTQDFTPLVTHVIVGTKEENNAATKTLKFLQGIAHKKFVVGFKWVADCLKEGRLLNEEPYEAVDCYTFEAGPRKSRLRESDLFEKFAFLCIEPFRNITMTQWQELLKAMGATIVRNIAALVASKEKYKVILLQNEAHEDEVVADWYKKSSAIPVSCDWIVECISQYKLVSCYVYLHEVVPEDALKLGYPDEMIVPEDFDSTCDTSTGH</sequence>
<dbReference type="InterPro" id="IPR036420">
    <property type="entry name" value="BRCT_dom_sf"/>
</dbReference>
<feature type="compositionally biased region" description="Polar residues" evidence="18">
    <location>
        <begin position="795"/>
        <end position="804"/>
    </location>
</feature>
<feature type="region of interest" description="Disordered" evidence="18">
    <location>
        <begin position="1175"/>
        <end position="1196"/>
    </location>
</feature>
<evidence type="ECO:0000256" key="3">
    <source>
        <dbReference type="ARBA" id="ARBA00022516"/>
    </source>
</evidence>
<gene>
    <name evidence="21" type="ORF">KPH14_003665</name>
</gene>
<dbReference type="EMBL" id="JAIFRP010000006">
    <property type="protein sequence ID" value="KAK2587527.1"/>
    <property type="molecule type" value="Genomic_DNA"/>
</dbReference>
<keyword evidence="6" id="KW-0227">DNA damage</keyword>
<dbReference type="InterPro" id="IPR011364">
    <property type="entry name" value="BRCA1"/>
</dbReference>
<dbReference type="Gene3D" id="3.30.40.10">
    <property type="entry name" value="Zinc/RING finger domain, C3HC4 (zinc finger)"/>
    <property type="match status" value="1"/>
</dbReference>
<feature type="compositionally biased region" description="Basic and acidic residues" evidence="18">
    <location>
        <begin position="893"/>
        <end position="902"/>
    </location>
</feature>
<feature type="region of interest" description="Disordered" evidence="18">
    <location>
        <begin position="611"/>
        <end position="630"/>
    </location>
</feature>
<feature type="region of interest" description="Disordered" evidence="18">
    <location>
        <begin position="777"/>
        <end position="833"/>
    </location>
</feature>
<evidence type="ECO:0000256" key="11">
    <source>
        <dbReference type="ARBA" id="ARBA00023098"/>
    </source>
</evidence>
<feature type="compositionally biased region" description="Basic and acidic residues" evidence="18">
    <location>
        <begin position="1373"/>
        <end position="1385"/>
    </location>
</feature>
<dbReference type="PANTHER" id="PTHR13763">
    <property type="entry name" value="BREAST CANCER TYPE 1 SUSCEPTIBILITY PROTEIN BRCA1"/>
    <property type="match status" value="1"/>
</dbReference>
<keyword evidence="5" id="KW-0677">Repeat</keyword>
<dbReference type="InterPro" id="IPR013083">
    <property type="entry name" value="Znf_RING/FYVE/PHD"/>
</dbReference>
<keyword evidence="10" id="KW-0007">Acetylation</keyword>
<feature type="compositionally biased region" description="Polar residues" evidence="18">
    <location>
        <begin position="486"/>
        <end position="495"/>
    </location>
</feature>
<comment type="subcellular location">
    <subcellularLocation>
        <location evidence="1">Nucleus</location>
    </subcellularLocation>
</comment>
<keyword evidence="16" id="KW-0539">Nucleus</keyword>
<keyword evidence="9" id="KW-0862">Zinc</keyword>
<evidence type="ECO:0000256" key="1">
    <source>
        <dbReference type="ARBA" id="ARBA00004123"/>
    </source>
</evidence>
<evidence type="ECO:0000256" key="16">
    <source>
        <dbReference type="ARBA" id="ARBA00023242"/>
    </source>
</evidence>
<evidence type="ECO:0000259" key="20">
    <source>
        <dbReference type="PROSITE" id="PS50172"/>
    </source>
</evidence>
<feature type="compositionally biased region" description="Basic and acidic residues" evidence="18">
    <location>
        <begin position="527"/>
        <end position="538"/>
    </location>
</feature>
<evidence type="ECO:0000256" key="2">
    <source>
        <dbReference type="ARBA" id="ARBA00022499"/>
    </source>
</evidence>
<feature type="region of interest" description="Disordered" evidence="18">
    <location>
        <begin position="454"/>
        <end position="495"/>
    </location>
</feature>
<feature type="compositionally biased region" description="Polar residues" evidence="18">
    <location>
        <begin position="152"/>
        <end position="161"/>
    </location>
</feature>
<evidence type="ECO:0000256" key="14">
    <source>
        <dbReference type="ARBA" id="ARBA00023172"/>
    </source>
</evidence>
<dbReference type="SMART" id="SM00184">
    <property type="entry name" value="RING"/>
    <property type="match status" value="1"/>
</dbReference>
<dbReference type="Proteomes" id="UP001258017">
    <property type="component" value="Unassembled WGS sequence"/>
</dbReference>
<evidence type="ECO:0000259" key="19">
    <source>
        <dbReference type="PROSITE" id="PS50089"/>
    </source>
</evidence>
<evidence type="ECO:0000256" key="8">
    <source>
        <dbReference type="ARBA" id="ARBA00022832"/>
    </source>
</evidence>
<dbReference type="GO" id="GO:0004842">
    <property type="term" value="F:ubiquitin-protein transferase activity"/>
    <property type="evidence" value="ECO:0007669"/>
    <property type="project" value="InterPro"/>
</dbReference>
<feature type="region of interest" description="Disordered" evidence="18">
    <location>
        <begin position="931"/>
        <end position="959"/>
    </location>
</feature>
<evidence type="ECO:0000256" key="13">
    <source>
        <dbReference type="ARBA" id="ARBA00023160"/>
    </source>
</evidence>
<accession>A0AAD9RX33</accession>
<evidence type="ECO:0000256" key="9">
    <source>
        <dbReference type="ARBA" id="ARBA00022833"/>
    </source>
</evidence>
<protein>
    <recommendedName>
        <fullName evidence="23">RING-type E3 ubiquitin transferase BRCA1</fullName>
    </recommendedName>
</protein>
<dbReference type="InterPro" id="IPR001841">
    <property type="entry name" value="Znf_RING"/>
</dbReference>
<dbReference type="GO" id="GO:0070531">
    <property type="term" value="C:BRCA1-A complex"/>
    <property type="evidence" value="ECO:0007669"/>
    <property type="project" value="TreeGrafter"/>
</dbReference>
<dbReference type="PROSITE" id="PS50089">
    <property type="entry name" value="ZF_RING_2"/>
    <property type="match status" value="1"/>
</dbReference>
<feature type="compositionally biased region" description="Polar residues" evidence="18">
    <location>
        <begin position="1474"/>
        <end position="1483"/>
    </location>
</feature>
<reference evidence="21" key="1">
    <citation type="submission" date="2021-08" db="EMBL/GenBank/DDBJ databases">
        <authorList>
            <person name="Misof B."/>
            <person name="Oliver O."/>
            <person name="Podsiadlowski L."/>
            <person name="Donath A."/>
            <person name="Peters R."/>
            <person name="Mayer C."/>
            <person name="Rust J."/>
            <person name="Gunkel S."/>
            <person name="Lesny P."/>
            <person name="Martin S."/>
            <person name="Oeyen J.P."/>
            <person name="Petersen M."/>
            <person name="Panagiotis P."/>
            <person name="Wilbrandt J."/>
            <person name="Tanja T."/>
        </authorList>
    </citation>
    <scope>NUCLEOTIDE SEQUENCE</scope>
    <source>
        <strain evidence="21">GBR_01_08_01A</strain>
        <tissue evidence="21">Thorax + abdomen</tissue>
    </source>
</reference>
<feature type="compositionally biased region" description="Polar residues" evidence="18">
    <location>
        <begin position="777"/>
        <end position="787"/>
    </location>
</feature>
<dbReference type="SMART" id="SM00292">
    <property type="entry name" value="BRCT"/>
    <property type="match status" value="2"/>
</dbReference>
<feature type="compositionally biased region" description="Basic and acidic residues" evidence="18">
    <location>
        <begin position="1327"/>
        <end position="1340"/>
    </location>
</feature>
<keyword evidence="13" id="KW-0275">Fatty acid biosynthesis</keyword>
<feature type="compositionally biased region" description="Basic and acidic residues" evidence="18">
    <location>
        <begin position="464"/>
        <end position="485"/>
    </location>
</feature>
<evidence type="ECO:0000256" key="7">
    <source>
        <dbReference type="ARBA" id="ARBA00022771"/>
    </source>
</evidence>
<dbReference type="PRINTS" id="PR00493">
    <property type="entry name" value="BRSTCANCERI"/>
</dbReference>
<feature type="compositionally biased region" description="Polar residues" evidence="18">
    <location>
        <begin position="1317"/>
        <end position="1326"/>
    </location>
</feature>
<dbReference type="PROSITE" id="PS50172">
    <property type="entry name" value="BRCT"/>
    <property type="match status" value="2"/>
</dbReference>
<feature type="domain" description="BRCT" evidence="20">
    <location>
        <begin position="1597"/>
        <end position="1695"/>
    </location>
</feature>
<dbReference type="InterPro" id="IPR031099">
    <property type="entry name" value="BRCA1-associated"/>
</dbReference>
<feature type="compositionally biased region" description="Acidic residues" evidence="18">
    <location>
        <begin position="454"/>
        <end position="463"/>
    </location>
</feature>
<proteinExistence type="predicted"/>
<evidence type="ECO:0000256" key="10">
    <source>
        <dbReference type="ARBA" id="ARBA00022990"/>
    </source>
</evidence>
<evidence type="ECO:0000256" key="18">
    <source>
        <dbReference type="SAM" id="MobiDB-lite"/>
    </source>
</evidence>
<keyword evidence="12" id="KW-0010">Activator</keyword>
<keyword evidence="11" id="KW-0443">Lipid metabolism</keyword>
<reference evidence="21" key="2">
    <citation type="journal article" date="2023" name="Commun. Biol.">
        <title>Intrasexual cuticular hydrocarbon dimorphism in a wasp sheds light on hydrocarbon biosynthesis genes in Hymenoptera.</title>
        <authorList>
            <person name="Moris V.C."/>
            <person name="Podsiadlowski L."/>
            <person name="Martin S."/>
            <person name="Oeyen J.P."/>
            <person name="Donath A."/>
            <person name="Petersen M."/>
            <person name="Wilbrandt J."/>
            <person name="Misof B."/>
            <person name="Liedtke D."/>
            <person name="Thamm M."/>
            <person name="Scheiner R."/>
            <person name="Schmitt T."/>
            <person name="Niehuis O."/>
        </authorList>
    </citation>
    <scope>NUCLEOTIDE SEQUENCE</scope>
    <source>
        <strain evidence="21">GBR_01_08_01A</strain>
    </source>
</reference>
<feature type="region of interest" description="Disordered" evidence="18">
    <location>
        <begin position="1444"/>
        <end position="1483"/>
    </location>
</feature>
<keyword evidence="2" id="KW-1017">Isopeptide bond</keyword>
<feature type="domain" description="BRCT" evidence="20">
    <location>
        <begin position="1507"/>
        <end position="1581"/>
    </location>
</feature>
<evidence type="ECO:0000256" key="15">
    <source>
        <dbReference type="ARBA" id="ARBA00023204"/>
    </source>
</evidence>
<dbReference type="InterPro" id="IPR001357">
    <property type="entry name" value="BRCT_dom"/>
</dbReference>
<feature type="domain" description="RING-type" evidence="19">
    <location>
        <begin position="25"/>
        <end position="64"/>
    </location>
</feature>
<comment type="caution">
    <text evidence="21">The sequence shown here is derived from an EMBL/GenBank/DDBJ whole genome shotgun (WGS) entry which is preliminary data.</text>
</comment>
<feature type="compositionally biased region" description="Polar residues" evidence="18">
    <location>
        <begin position="1389"/>
        <end position="1403"/>
    </location>
</feature>
<evidence type="ECO:0000313" key="22">
    <source>
        <dbReference type="Proteomes" id="UP001258017"/>
    </source>
</evidence>
<feature type="region of interest" description="Disordered" evidence="18">
    <location>
        <begin position="527"/>
        <end position="566"/>
    </location>
</feature>
<dbReference type="SUPFAM" id="SSF57850">
    <property type="entry name" value="RING/U-box"/>
    <property type="match status" value="1"/>
</dbReference>
<dbReference type="GO" id="GO:0031436">
    <property type="term" value="C:BRCA1-BARD1 complex"/>
    <property type="evidence" value="ECO:0007669"/>
    <property type="project" value="TreeGrafter"/>
</dbReference>
<dbReference type="Pfam" id="PF00533">
    <property type="entry name" value="BRCT"/>
    <property type="match status" value="1"/>
</dbReference>
<dbReference type="GO" id="GO:0000724">
    <property type="term" value="P:double-strand break repair via homologous recombination"/>
    <property type="evidence" value="ECO:0007669"/>
    <property type="project" value="TreeGrafter"/>
</dbReference>
<dbReference type="GO" id="GO:0045944">
    <property type="term" value="P:positive regulation of transcription by RNA polymerase II"/>
    <property type="evidence" value="ECO:0007669"/>
    <property type="project" value="TreeGrafter"/>
</dbReference>
<name>A0AAD9RX33_9HYME</name>
<dbReference type="Gene3D" id="3.40.50.10190">
    <property type="entry name" value="BRCT domain"/>
    <property type="match status" value="2"/>
</dbReference>
<keyword evidence="8" id="KW-0276">Fatty acid metabolism</keyword>
<dbReference type="GO" id="GO:0008270">
    <property type="term" value="F:zinc ion binding"/>
    <property type="evidence" value="ECO:0007669"/>
    <property type="project" value="UniProtKB-KW"/>
</dbReference>
<keyword evidence="14" id="KW-0233">DNA recombination</keyword>
<feature type="compositionally biased region" description="Basic residues" evidence="18">
    <location>
        <begin position="135"/>
        <end position="146"/>
    </location>
</feature>
<feature type="compositionally biased region" description="Basic and acidic residues" evidence="18">
    <location>
        <begin position="287"/>
        <end position="297"/>
    </location>
</feature>
<feature type="region of interest" description="Disordered" evidence="18">
    <location>
        <begin position="875"/>
        <end position="902"/>
    </location>
</feature>
<dbReference type="PANTHER" id="PTHR13763:SF0">
    <property type="entry name" value="BREAST CANCER TYPE 1 SUSCEPTIBILITY PROTEIN"/>
    <property type="match status" value="1"/>
</dbReference>
<evidence type="ECO:0000313" key="21">
    <source>
        <dbReference type="EMBL" id="KAK2587527.1"/>
    </source>
</evidence>
<feature type="compositionally biased region" description="Acidic residues" evidence="18">
    <location>
        <begin position="1352"/>
        <end position="1364"/>
    </location>
</feature>
<dbReference type="InterPro" id="IPR017907">
    <property type="entry name" value="Znf_RING_CS"/>
</dbReference>
<organism evidence="21 22">
    <name type="scientific">Odynerus spinipes</name>
    <dbReference type="NCBI Taxonomy" id="1348599"/>
    <lineage>
        <taxon>Eukaryota</taxon>
        <taxon>Metazoa</taxon>
        <taxon>Ecdysozoa</taxon>
        <taxon>Arthropoda</taxon>
        <taxon>Hexapoda</taxon>
        <taxon>Insecta</taxon>
        <taxon>Pterygota</taxon>
        <taxon>Neoptera</taxon>
        <taxon>Endopterygota</taxon>
        <taxon>Hymenoptera</taxon>
        <taxon>Apocrita</taxon>
        <taxon>Aculeata</taxon>
        <taxon>Vespoidea</taxon>
        <taxon>Vespidae</taxon>
        <taxon>Eumeninae</taxon>
        <taxon>Odynerus</taxon>
    </lineage>
</organism>
<evidence type="ECO:0008006" key="23">
    <source>
        <dbReference type="Google" id="ProtNLM"/>
    </source>
</evidence>
<evidence type="ECO:0000256" key="12">
    <source>
        <dbReference type="ARBA" id="ARBA00023159"/>
    </source>
</evidence>
<dbReference type="GO" id="GO:0003677">
    <property type="term" value="F:DNA binding"/>
    <property type="evidence" value="ECO:0007669"/>
    <property type="project" value="InterPro"/>
</dbReference>
<evidence type="ECO:0000256" key="5">
    <source>
        <dbReference type="ARBA" id="ARBA00022737"/>
    </source>
</evidence>
<feature type="region of interest" description="Disordered" evidence="18">
    <location>
        <begin position="287"/>
        <end position="330"/>
    </location>
</feature>
<evidence type="ECO:0000256" key="4">
    <source>
        <dbReference type="ARBA" id="ARBA00022723"/>
    </source>
</evidence>
<feature type="compositionally biased region" description="Basic and acidic residues" evidence="18">
    <location>
        <begin position="805"/>
        <end position="833"/>
    </location>
</feature>
<keyword evidence="4" id="KW-0479">Metal-binding</keyword>
<dbReference type="Pfam" id="PF13923">
    <property type="entry name" value="zf-C3HC4_2"/>
    <property type="match status" value="1"/>
</dbReference>
<keyword evidence="22" id="KW-1185">Reference proteome</keyword>
<feature type="region of interest" description="Disordered" evidence="18">
    <location>
        <begin position="107"/>
        <end position="161"/>
    </location>
</feature>
<keyword evidence="3" id="KW-0444">Lipid biosynthesis</keyword>
<feature type="region of interest" description="Disordered" evidence="18">
    <location>
        <begin position="1060"/>
        <end position="1101"/>
    </location>
</feature>